<feature type="compositionally biased region" description="Low complexity" evidence="1">
    <location>
        <begin position="38"/>
        <end position="56"/>
    </location>
</feature>
<evidence type="ECO:0000313" key="3">
    <source>
        <dbReference type="EMBL" id="KAK5980635.1"/>
    </source>
</evidence>
<comment type="caution">
    <text evidence="3">The sequence shown here is derived from an EMBL/GenBank/DDBJ whole genome shotgun (WGS) entry which is preliminary data.</text>
</comment>
<keyword evidence="2" id="KW-0732">Signal</keyword>
<keyword evidence="4" id="KW-1185">Reference proteome</keyword>
<name>A0AAN8G068_TRICO</name>
<evidence type="ECO:0000313" key="4">
    <source>
        <dbReference type="Proteomes" id="UP001331761"/>
    </source>
</evidence>
<evidence type="ECO:0000256" key="1">
    <source>
        <dbReference type="SAM" id="MobiDB-lite"/>
    </source>
</evidence>
<feature type="non-terminal residue" evidence="3">
    <location>
        <position position="64"/>
    </location>
</feature>
<dbReference type="AlphaFoldDB" id="A0AAN8G068"/>
<gene>
    <name evidence="3" type="ORF">GCK32_015174</name>
</gene>
<protein>
    <submittedName>
        <fullName evidence="3">Uncharacterized protein</fullName>
    </submittedName>
</protein>
<feature type="region of interest" description="Disordered" evidence="1">
    <location>
        <begin position="26"/>
        <end position="64"/>
    </location>
</feature>
<proteinExistence type="predicted"/>
<reference evidence="3 4" key="1">
    <citation type="submission" date="2019-10" db="EMBL/GenBank/DDBJ databases">
        <title>Assembly and Annotation for the nematode Trichostrongylus colubriformis.</title>
        <authorList>
            <person name="Martin J."/>
        </authorList>
    </citation>
    <scope>NUCLEOTIDE SEQUENCE [LARGE SCALE GENOMIC DNA]</scope>
    <source>
        <strain evidence="3">G859</strain>
        <tissue evidence="3">Whole worm</tissue>
    </source>
</reference>
<dbReference type="EMBL" id="WIXE01007204">
    <property type="protein sequence ID" value="KAK5980635.1"/>
    <property type="molecule type" value="Genomic_DNA"/>
</dbReference>
<feature type="signal peptide" evidence="2">
    <location>
        <begin position="1"/>
        <end position="20"/>
    </location>
</feature>
<sequence length="64" mass="6289">MSVALIGIGQAFFLLGTSVATLSFCCSGGDEDEEVTTSAEPVGESGEGSPESGEGSQASPTSSE</sequence>
<organism evidence="3 4">
    <name type="scientific">Trichostrongylus colubriformis</name>
    <name type="common">Black scour worm</name>
    <dbReference type="NCBI Taxonomy" id="6319"/>
    <lineage>
        <taxon>Eukaryota</taxon>
        <taxon>Metazoa</taxon>
        <taxon>Ecdysozoa</taxon>
        <taxon>Nematoda</taxon>
        <taxon>Chromadorea</taxon>
        <taxon>Rhabditida</taxon>
        <taxon>Rhabditina</taxon>
        <taxon>Rhabditomorpha</taxon>
        <taxon>Strongyloidea</taxon>
        <taxon>Trichostrongylidae</taxon>
        <taxon>Trichostrongylus</taxon>
    </lineage>
</organism>
<dbReference type="Proteomes" id="UP001331761">
    <property type="component" value="Unassembled WGS sequence"/>
</dbReference>
<feature type="chain" id="PRO_5042903656" evidence="2">
    <location>
        <begin position="21"/>
        <end position="64"/>
    </location>
</feature>
<accession>A0AAN8G068</accession>
<evidence type="ECO:0000256" key="2">
    <source>
        <dbReference type="SAM" id="SignalP"/>
    </source>
</evidence>